<keyword evidence="23" id="KW-1185">Reference proteome</keyword>
<dbReference type="GO" id="GO:0110051">
    <property type="term" value="P:metabolite repair"/>
    <property type="evidence" value="ECO:0007669"/>
    <property type="project" value="TreeGrafter"/>
</dbReference>
<dbReference type="EC" id="4.2.1.136" evidence="19"/>
<evidence type="ECO:0000256" key="12">
    <source>
        <dbReference type="ARBA" id="ARBA00023239"/>
    </source>
</evidence>
<comment type="similarity">
    <text evidence="17">Belongs to the NnrD/CARKD family.</text>
</comment>
<dbReference type="Pfam" id="PF01256">
    <property type="entry name" value="Carb_kinase"/>
    <property type="match status" value="1"/>
</dbReference>
<feature type="binding site" evidence="18">
    <location>
        <position position="134"/>
    </location>
    <ligand>
        <name>(6S)-NADPHX</name>
        <dbReference type="ChEBI" id="CHEBI:64076"/>
    </ligand>
</feature>
<evidence type="ECO:0000259" key="21">
    <source>
        <dbReference type="PROSITE" id="PS51385"/>
    </source>
</evidence>
<comment type="catalytic activity">
    <reaction evidence="16 17 19">
        <text>(6S)-NADPHX + ADP = AMP + phosphate + NADPH + H(+)</text>
        <dbReference type="Rhea" id="RHEA:32235"/>
        <dbReference type="ChEBI" id="CHEBI:15378"/>
        <dbReference type="ChEBI" id="CHEBI:43474"/>
        <dbReference type="ChEBI" id="CHEBI:57783"/>
        <dbReference type="ChEBI" id="CHEBI:64076"/>
        <dbReference type="ChEBI" id="CHEBI:456215"/>
        <dbReference type="ChEBI" id="CHEBI:456216"/>
        <dbReference type="EC" id="4.2.1.136"/>
    </reaction>
</comment>
<evidence type="ECO:0000256" key="9">
    <source>
        <dbReference type="ARBA" id="ARBA00022958"/>
    </source>
</evidence>
<feature type="binding site" evidence="17">
    <location>
        <position position="233"/>
    </location>
    <ligand>
        <name>(6S)-NADPHX</name>
        <dbReference type="ChEBI" id="CHEBI:64076"/>
    </ligand>
</feature>
<dbReference type="PROSITE" id="PS01050">
    <property type="entry name" value="YJEF_C_2"/>
    <property type="match status" value="1"/>
</dbReference>
<sequence>MGRVDATCGIPGLVLMEAAGRAVARAIRARIRPVPVLVLCGPGNNGGDGYVVARLLEQAGWNVAVAACGEPRPGGDAAAMAARWRGGRVGFEPARAARAGLVVDAVFGAGLARDVGDDVATVLAAARGRVVAVDVPSGLDGATGLVRGYARAADLTVTFVRRKPGHLLLPGRSLCGEMVCADIGVPDAVVEAVGARCFANAPGLWSLPGAAVADNKYSRGHVAIAVGPGMVGAARLAAMAARRVGAGLVTLVAPDAPTAALLRGAEPGVLVSEAAPLGDPRVGAWLVGPGLPPDAATRALGRAVIEAGRALVADAGLLSACAGTPIALAGAAVLTPHMGEFTRVFGPVGDRLAAARAAAALTGAVVLLKGADTVVAAPDGRAAINENAPPWLATGGTGDVLAGTIAGLLGRGMAPFEAACAAAWLQGDAAAAFGEGCLAEDLAAFLPASMSKARG</sequence>
<keyword evidence="10 17" id="KW-0520">NAD</keyword>
<name>A0AAF1KL33_9PROT</name>
<feature type="binding site" evidence="17">
    <location>
        <position position="398"/>
    </location>
    <ligand>
        <name>AMP</name>
        <dbReference type="ChEBI" id="CHEBI:456215"/>
    </ligand>
</feature>
<evidence type="ECO:0000256" key="7">
    <source>
        <dbReference type="ARBA" id="ARBA00022840"/>
    </source>
</evidence>
<dbReference type="InterPro" id="IPR030677">
    <property type="entry name" value="Nnr"/>
</dbReference>
<dbReference type="AlphaFoldDB" id="A0AAF1KL33"/>
<evidence type="ECO:0000313" key="23">
    <source>
        <dbReference type="Proteomes" id="UP001196068"/>
    </source>
</evidence>
<dbReference type="InterPro" id="IPR000631">
    <property type="entry name" value="CARKD"/>
</dbReference>
<dbReference type="HAMAP" id="MF_01965">
    <property type="entry name" value="NADHX_dehydratase"/>
    <property type="match status" value="1"/>
</dbReference>
<evidence type="ECO:0000256" key="8">
    <source>
        <dbReference type="ARBA" id="ARBA00022857"/>
    </source>
</evidence>
<dbReference type="NCBIfam" id="TIGR00197">
    <property type="entry name" value="yjeF_nterm"/>
    <property type="match status" value="1"/>
</dbReference>
<feature type="binding site" evidence="17">
    <location>
        <position position="337"/>
    </location>
    <ligand>
        <name>(6S)-NADPHX</name>
        <dbReference type="ChEBI" id="CHEBI:64076"/>
    </ligand>
</feature>
<comment type="cofactor">
    <cofactor evidence="17">
        <name>Mg(2+)</name>
        <dbReference type="ChEBI" id="CHEBI:18420"/>
    </cofactor>
</comment>
<comment type="similarity">
    <text evidence="18">Belongs to the NnrE/AIBP family.</text>
</comment>
<protein>
    <recommendedName>
        <fullName evidence="19">Bifunctional NAD(P)H-hydrate repair enzyme</fullName>
    </recommendedName>
    <alternativeName>
        <fullName evidence="19">Nicotinamide nucleotide repair protein</fullName>
    </alternativeName>
    <domain>
        <recommendedName>
            <fullName evidence="19">ADP-dependent (S)-NAD(P)H-hydrate dehydratase</fullName>
            <ecNumber evidence="19">4.2.1.136</ecNumber>
        </recommendedName>
        <alternativeName>
            <fullName evidence="19">ADP-dependent NAD(P)HX dehydratase</fullName>
        </alternativeName>
    </domain>
    <domain>
        <recommendedName>
            <fullName evidence="19">NAD(P)H-hydrate epimerase</fullName>
            <ecNumber evidence="19">5.1.99.6</ecNumber>
        </recommendedName>
    </domain>
</protein>
<keyword evidence="11 18" id="KW-0413">Isomerase</keyword>
<keyword evidence="9 18" id="KW-0630">Potassium</keyword>
<dbReference type="InterPro" id="IPR017953">
    <property type="entry name" value="Carbohydrate_kinase_pred_CS"/>
</dbReference>
<evidence type="ECO:0000256" key="2">
    <source>
        <dbReference type="ARBA" id="ARBA00000909"/>
    </source>
</evidence>
<feature type="binding site" evidence="18">
    <location>
        <position position="45"/>
    </location>
    <ligand>
        <name>K(+)</name>
        <dbReference type="ChEBI" id="CHEBI:29103"/>
    </ligand>
</feature>
<comment type="function">
    <text evidence="18">Catalyzes the epimerization of the S- and R-forms of NAD(P)HX, a damaged form of NAD(P)H that is a result of enzymatic or heat-dependent hydration. This is a prerequisite for the S-specific NAD(P)H-hydrate dehydratase to allow the repair of both epimers of NAD(P)HX.</text>
</comment>
<keyword evidence="6 17" id="KW-0547">Nucleotide-binding</keyword>
<comment type="caution">
    <text evidence="22">The sequence shown here is derived from an EMBL/GenBank/DDBJ whole genome shotgun (WGS) entry which is preliminary data.</text>
</comment>
<dbReference type="EMBL" id="JAAEDH010000032">
    <property type="protein sequence ID" value="MBR0657360.1"/>
    <property type="molecule type" value="Genomic_DNA"/>
</dbReference>
<keyword evidence="5 18" id="KW-0479">Metal-binding</keyword>
<feature type="binding site" evidence="18">
    <location>
        <begin position="108"/>
        <end position="114"/>
    </location>
    <ligand>
        <name>(6S)-NADPHX</name>
        <dbReference type="ChEBI" id="CHEBI:64076"/>
    </ligand>
</feature>
<dbReference type="PIRSF" id="PIRSF017184">
    <property type="entry name" value="Nnr"/>
    <property type="match status" value="1"/>
</dbReference>
<comment type="catalytic activity">
    <reaction evidence="2 18 19">
        <text>(6R)-NADPHX = (6S)-NADPHX</text>
        <dbReference type="Rhea" id="RHEA:32227"/>
        <dbReference type="ChEBI" id="CHEBI:64076"/>
        <dbReference type="ChEBI" id="CHEBI:64077"/>
        <dbReference type="EC" id="5.1.99.6"/>
    </reaction>
</comment>
<evidence type="ECO:0000256" key="15">
    <source>
        <dbReference type="ARBA" id="ARBA00048238"/>
    </source>
</evidence>
<evidence type="ECO:0000256" key="1">
    <source>
        <dbReference type="ARBA" id="ARBA00000013"/>
    </source>
</evidence>
<proteinExistence type="inferred from homology"/>
<comment type="cofactor">
    <cofactor evidence="18 19">
        <name>K(+)</name>
        <dbReference type="ChEBI" id="CHEBI:29103"/>
    </cofactor>
    <text evidence="18 19">Binds 1 potassium ion per subunit.</text>
</comment>
<evidence type="ECO:0000259" key="20">
    <source>
        <dbReference type="PROSITE" id="PS51383"/>
    </source>
</evidence>
<feature type="binding site" evidence="18">
    <location>
        <begin position="44"/>
        <end position="48"/>
    </location>
    <ligand>
        <name>(6S)-NADPHX</name>
        <dbReference type="ChEBI" id="CHEBI:64076"/>
    </ligand>
</feature>
<evidence type="ECO:0000256" key="11">
    <source>
        <dbReference type="ARBA" id="ARBA00023235"/>
    </source>
</evidence>
<accession>A0AAF1KL33</accession>
<evidence type="ECO:0000256" key="19">
    <source>
        <dbReference type="PIRNR" id="PIRNR017184"/>
    </source>
</evidence>
<comment type="catalytic activity">
    <reaction evidence="15 17 19">
        <text>(6S)-NADHX + ADP = AMP + phosphate + NADH + H(+)</text>
        <dbReference type="Rhea" id="RHEA:32223"/>
        <dbReference type="ChEBI" id="CHEBI:15378"/>
        <dbReference type="ChEBI" id="CHEBI:43474"/>
        <dbReference type="ChEBI" id="CHEBI:57945"/>
        <dbReference type="ChEBI" id="CHEBI:64074"/>
        <dbReference type="ChEBI" id="CHEBI:456215"/>
        <dbReference type="ChEBI" id="CHEBI:456216"/>
        <dbReference type="EC" id="4.2.1.136"/>
    </reaction>
</comment>
<reference evidence="22" key="1">
    <citation type="submission" date="2020-01" db="EMBL/GenBank/DDBJ databases">
        <authorList>
            <person name="Rat A."/>
        </authorList>
    </citation>
    <scope>NUCLEOTIDE SEQUENCE</scope>
    <source>
        <strain evidence="22">LMG 28251</strain>
    </source>
</reference>
<dbReference type="PROSITE" id="PS51385">
    <property type="entry name" value="YJEF_N"/>
    <property type="match status" value="1"/>
</dbReference>
<dbReference type="Pfam" id="PF03853">
    <property type="entry name" value="YjeF_N"/>
    <property type="match status" value="1"/>
</dbReference>
<feature type="domain" description="YjeF C-terminal" evidence="20">
    <location>
        <begin position="199"/>
        <end position="453"/>
    </location>
</feature>
<dbReference type="InterPro" id="IPR029056">
    <property type="entry name" value="Ribokinase-like"/>
</dbReference>
<feature type="binding site" evidence="18">
    <location>
        <position position="137"/>
    </location>
    <ligand>
        <name>K(+)</name>
        <dbReference type="ChEBI" id="CHEBI:29103"/>
    </ligand>
</feature>
<comment type="function">
    <text evidence="17">Catalyzes the dehydration of the S-form of NAD(P)HX at the expense of ADP, which is converted to AMP. Together with NAD(P)HX epimerase, which catalyzes the epimerization of the S- and R-forms, the enzyme allows the repair of both epimers of NAD(P)HX, a damaged form of NAD(P)H that is a result of enzymatic or heat-dependent hydration.</text>
</comment>
<dbReference type="PANTHER" id="PTHR12592:SF0">
    <property type="entry name" value="ATP-DEPENDENT (S)-NAD(P)H-HYDRATE DEHYDRATASE"/>
    <property type="match status" value="1"/>
</dbReference>
<feature type="binding site" evidence="17">
    <location>
        <position position="290"/>
    </location>
    <ligand>
        <name>(6S)-NADPHX</name>
        <dbReference type="ChEBI" id="CHEBI:64076"/>
    </ligand>
</feature>
<evidence type="ECO:0000256" key="18">
    <source>
        <dbReference type="HAMAP-Rule" id="MF_01966"/>
    </source>
</evidence>
<evidence type="ECO:0000256" key="3">
    <source>
        <dbReference type="ARBA" id="ARBA00006001"/>
    </source>
</evidence>
<comment type="similarity">
    <text evidence="4 19">In the C-terminal section; belongs to the NnrD/CARKD family.</text>
</comment>
<keyword evidence="8 17" id="KW-0521">NADP</keyword>
<feature type="binding site" evidence="17">
    <location>
        <position position="399"/>
    </location>
    <ligand>
        <name>(6S)-NADPHX</name>
        <dbReference type="ChEBI" id="CHEBI:64076"/>
    </ligand>
</feature>
<evidence type="ECO:0000313" key="22">
    <source>
        <dbReference type="EMBL" id="MBR0657360.1"/>
    </source>
</evidence>
<dbReference type="Gene3D" id="3.40.1190.20">
    <property type="match status" value="1"/>
</dbReference>
<feature type="binding site" evidence="18">
    <location>
        <position position="104"/>
    </location>
    <ligand>
        <name>K(+)</name>
        <dbReference type="ChEBI" id="CHEBI:29103"/>
    </ligand>
</feature>
<evidence type="ECO:0000256" key="4">
    <source>
        <dbReference type="ARBA" id="ARBA00009524"/>
    </source>
</evidence>
<dbReference type="PROSITE" id="PS01049">
    <property type="entry name" value="YJEF_C_1"/>
    <property type="match status" value="1"/>
</dbReference>
<dbReference type="EC" id="5.1.99.6" evidence="19"/>
<keyword evidence="13" id="KW-0511">Multifunctional enzyme</keyword>
<reference evidence="22" key="2">
    <citation type="journal article" date="2021" name="Syst. Appl. Microbiol.">
        <title>Roseomonas hellenica sp. nov., isolated from roots of wild-growing Alkanna tinctoria.</title>
        <authorList>
            <person name="Rat A."/>
            <person name="Naranjo H.D."/>
            <person name="Lebbe L."/>
            <person name="Cnockaert M."/>
            <person name="Krigas N."/>
            <person name="Grigoriadou K."/>
            <person name="Maloupa E."/>
            <person name="Willems A."/>
        </authorList>
    </citation>
    <scope>NUCLEOTIDE SEQUENCE</scope>
    <source>
        <strain evidence="22">LMG 28251</strain>
    </source>
</reference>
<dbReference type="GO" id="GO:0046496">
    <property type="term" value="P:nicotinamide nucleotide metabolic process"/>
    <property type="evidence" value="ECO:0007669"/>
    <property type="project" value="UniProtKB-UniRule"/>
</dbReference>
<dbReference type="CDD" id="cd01171">
    <property type="entry name" value="YXKO-related"/>
    <property type="match status" value="1"/>
</dbReference>
<dbReference type="GO" id="GO:0046872">
    <property type="term" value="F:metal ion binding"/>
    <property type="evidence" value="ECO:0007669"/>
    <property type="project" value="UniProtKB-UniRule"/>
</dbReference>
<dbReference type="PANTHER" id="PTHR12592">
    <property type="entry name" value="ATP-DEPENDENT (S)-NAD(P)H-HYDRATE DEHYDRATASE FAMILY MEMBER"/>
    <property type="match status" value="1"/>
</dbReference>
<keyword evidence="7 17" id="KW-0067">ATP-binding</keyword>
<dbReference type="Gene3D" id="3.40.50.10260">
    <property type="entry name" value="YjeF N-terminal domain"/>
    <property type="match status" value="1"/>
</dbReference>
<comment type="subunit">
    <text evidence="17">Homotetramer.</text>
</comment>
<feature type="binding site" evidence="17">
    <location>
        <begin position="369"/>
        <end position="373"/>
    </location>
    <ligand>
        <name>AMP</name>
        <dbReference type="ChEBI" id="CHEBI:456215"/>
    </ligand>
</feature>
<evidence type="ECO:0000256" key="16">
    <source>
        <dbReference type="ARBA" id="ARBA00049209"/>
    </source>
</evidence>
<dbReference type="HAMAP" id="MF_01966">
    <property type="entry name" value="NADHX_epimerase"/>
    <property type="match status" value="1"/>
</dbReference>
<dbReference type="GO" id="GO:0005524">
    <property type="term" value="F:ATP binding"/>
    <property type="evidence" value="ECO:0007669"/>
    <property type="project" value="UniProtKB-UniRule"/>
</dbReference>
<dbReference type="InterPro" id="IPR036652">
    <property type="entry name" value="YjeF_N_dom_sf"/>
</dbReference>
<evidence type="ECO:0000256" key="10">
    <source>
        <dbReference type="ARBA" id="ARBA00023027"/>
    </source>
</evidence>
<dbReference type="SUPFAM" id="SSF64153">
    <property type="entry name" value="YjeF N-terminal domain-like"/>
    <property type="match status" value="1"/>
</dbReference>
<dbReference type="PROSITE" id="PS51383">
    <property type="entry name" value="YJEF_C_3"/>
    <property type="match status" value="1"/>
</dbReference>
<evidence type="ECO:0000256" key="13">
    <source>
        <dbReference type="ARBA" id="ARBA00023268"/>
    </source>
</evidence>
<dbReference type="GO" id="GO:0052856">
    <property type="term" value="F:NAD(P)HX epimerase activity"/>
    <property type="evidence" value="ECO:0007669"/>
    <property type="project" value="UniProtKB-UniRule"/>
</dbReference>
<gene>
    <name evidence="18" type="primary">nnrE</name>
    <name evidence="17" type="synonym">nnrD</name>
    <name evidence="22" type="ORF">GXW79_19955</name>
</gene>
<organism evidence="22 23">
    <name type="scientific">Plastoroseomonas arctica</name>
    <dbReference type="NCBI Taxonomy" id="1509237"/>
    <lineage>
        <taxon>Bacteria</taxon>
        <taxon>Pseudomonadati</taxon>
        <taxon>Pseudomonadota</taxon>
        <taxon>Alphaproteobacteria</taxon>
        <taxon>Acetobacterales</taxon>
        <taxon>Acetobacteraceae</taxon>
        <taxon>Plastoroseomonas</taxon>
    </lineage>
</organism>
<keyword evidence="12 17" id="KW-0456">Lyase</keyword>
<evidence type="ECO:0000256" key="17">
    <source>
        <dbReference type="HAMAP-Rule" id="MF_01965"/>
    </source>
</evidence>
<dbReference type="GO" id="GO:0052855">
    <property type="term" value="F:ADP-dependent NAD(P)H-hydrate dehydratase activity"/>
    <property type="evidence" value="ECO:0007669"/>
    <property type="project" value="UniProtKB-UniRule"/>
</dbReference>
<comment type="function">
    <text evidence="14 19">Bifunctional enzyme that catalyzes the epimerization of the S- and R-forms of NAD(P)HX and the dehydration of the S-form of NAD(P)HX at the expense of ADP, which is converted to AMP. This allows the repair of both epimers of NAD(P)HX, a damaged form of NAD(P)H that is a result of enzymatic or heat-dependent hydration.</text>
</comment>
<dbReference type="SUPFAM" id="SSF53613">
    <property type="entry name" value="Ribokinase-like"/>
    <property type="match status" value="1"/>
</dbReference>
<evidence type="ECO:0000256" key="14">
    <source>
        <dbReference type="ARBA" id="ARBA00025153"/>
    </source>
</evidence>
<dbReference type="NCBIfam" id="TIGR00196">
    <property type="entry name" value="yjeF_cterm"/>
    <property type="match status" value="1"/>
</dbReference>
<evidence type="ECO:0000256" key="6">
    <source>
        <dbReference type="ARBA" id="ARBA00022741"/>
    </source>
</evidence>
<comment type="similarity">
    <text evidence="3 19">In the N-terminal section; belongs to the NnrE/AIBP family.</text>
</comment>
<comment type="caution">
    <text evidence="18">Lacks conserved residue(s) required for the propagation of feature annotation.</text>
</comment>
<dbReference type="InterPro" id="IPR004443">
    <property type="entry name" value="YjeF_N_dom"/>
</dbReference>
<comment type="catalytic activity">
    <reaction evidence="1 18 19">
        <text>(6R)-NADHX = (6S)-NADHX</text>
        <dbReference type="Rhea" id="RHEA:32215"/>
        <dbReference type="ChEBI" id="CHEBI:64074"/>
        <dbReference type="ChEBI" id="CHEBI:64075"/>
        <dbReference type="EC" id="5.1.99.6"/>
    </reaction>
</comment>
<feature type="domain" description="YjeF N-terminal" evidence="21">
    <location>
        <begin position="1"/>
        <end position="191"/>
    </location>
</feature>
<dbReference type="Proteomes" id="UP001196068">
    <property type="component" value="Unassembled WGS sequence"/>
</dbReference>
<evidence type="ECO:0000256" key="5">
    <source>
        <dbReference type="ARBA" id="ARBA00022723"/>
    </source>
</evidence>